<dbReference type="AlphaFoldDB" id="A0A9X0WD26"/>
<dbReference type="PANTHER" id="PTHR38773">
    <property type="entry name" value="PROTEIN SPRT"/>
    <property type="match status" value="1"/>
</dbReference>
<feature type="compositionally biased region" description="Polar residues" evidence="1">
    <location>
        <begin position="76"/>
        <end position="107"/>
    </location>
</feature>
<evidence type="ECO:0000313" key="3">
    <source>
        <dbReference type="EMBL" id="MBK1621186.1"/>
    </source>
</evidence>
<reference evidence="3 4" key="1">
    <citation type="journal article" date="2020" name="Microorganisms">
        <title>Osmotic Adaptation and Compatible Solute Biosynthesis of Phototrophic Bacteria as Revealed from Genome Analyses.</title>
        <authorList>
            <person name="Imhoff J.F."/>
            <person name="Rahn T."/>
            <person name="Kunzel S."/>
            <person name="Keller A."/>
            <person name="Neulinger S.C."/>
        </authorList>
    </citation>
    <scope>NUCLEOTIDE SEQUENCE [LARGE SCALE GENOMIC DNA]</scope>
    <source>
        <strain evidence="3 4">DSM 25653</strain>
    </source>
</reference>
<dbReference type="Proteomes" id="UP001138768">
    <property type="component" value="Unassembled WGS sequence"/>
</dbReference>
<feature type="domain" description="SprT-like" evidence="2">
    <location>
        <begin position="118"/>
        <end position="274"/>
    </location>
</feature>
<dbReference type="GO" id="GO:0006950">
    <property type="term" value="P:response to stress"/>
    <property type="evidence" value="ECO:0007669"/>
    <property type="project" value="UniProtKB-ARBA"/>
</dbReference>
<organism evidence="3 4">
    <name type="scientific">Lamprobacter modestohalophilus</name>
    <dbReference type="NCBI Taxonomy" id="1064514"/>
    <lineage>
        <taxon>Bacteria</taxon>
        <taxon>Pseudomonadati</taxon>
        <taxon>Pseudomonadota</taxon>
        <taxon>Gammaproteobacteria</taxon>
        <taxon>Chromatiales</taxon>
        <taxon>Chromatiaceae</taxon>
        <taxon>Lamprobacter</taxon>
    </lineage>
</organism>
<evidence type="ECO:0000256" key="1">
    <source>
        <dbReference type="SAM" id="MobiDB-lite"/>
    </source>
</evidence>
<protein>
    <recommendedName>
        <fullName evidence="2">SprT-like domain-containing protein</fullName>
    </recommendedName>
</protein>
<sequence>MISLPAWPENGINVIAPALPRPDQILEPKKGPLAPCSEQYRTSLCRKQPRLGLQWIADEKKPRYRGHRARGIKQRVASSTLVSQPTDDSPIVSETQNQKLRANSGQAWSGGSGDAGLRALTAQARSQTSALLGSIPDAQIEVRFDLRGKTAGQVRIRARGEYLIRYNLELLERGGADFIQRTVPHEVAHVLAYHRYGKRIRPHGPEWQRIMRQLGAEPTRCHDYDVSGLSARKLTYFRYHCGCMEHQLSSIRHNKVAKGQHYLCKRCGEPLQPGRRTGA</sequence>
<dbReference type="EMBL" id="NRRY01000061">
    <property type="protein sequence ID" value="MBK1621186.1"/>
    <property type="molecule type" value="Genomic_DNA"/>
</dbReference>
<dbReference type="Pfam" id="PF10263">
    <property type="entry name" value="SprT-like"/>
    <property type="match status" value="1"/>
</dbReference>
<name>A0A9X0WD26_9GAMM</name>
<keyword evidence="4" id="KW-1185">Reference proteome</keyword>
<dbReference type="PANTHER" id="PTHR38773:SF1">
    <property type="entry name" value="PROTEIN SPRT"/>
    <property type="match status" value="1"/>
</dbReference>
<comment type="caution">
    <text evidence="3">The sequence shown here is derived from an EMBL/GenBank/DDBJ whole genome shotgun (WGS) entry which is preliminary data.</text>
</comment>
<dbReference type="SMART" id="SM00731">
    <property type="entry name" value="SprT"/>
    <property type="match status" value="1"/>
</dbReference>
<dbReference type="InterPro" id="IPR006640">
    <property type="entry name" value="SprT-like_domain"/>
</dbReference>
<feature type="region of interest" description="Disordered" evidence="1">
    <location>
        <begin position="75"/>
        <end position="110"/>
    </location>
</feature>
<gene>
    <name evidence="3" type="ORF">CKO42_22760</name>
</gene>
<accession>A0A9X0WD26</accession>
<evidence type="ECO:0000313" key="4">
    <source>
        <dbReference type="Proteomes" id="UP001138768"/>
    </source>
</evidence>
<proteinExistence type="predicted"/>
<evidence type="ECO:0000259" key="2">
    <source>
        <dbReference type="SMART" id="SM00731"/>
    </source>
</evidence>